<feature type="domain" description="Chemotaxis phosphatase CheX-like" evidence="2">
    <location>
        <begin position="56"/>
        <end position="142"/>
    </location>
</feature>
<evidence type="ECO:0000313" key="4">
    <source>
        <dbReference type="Proteomes" id="UP000538666"/>
    </source>
</evidence>
<protein>
    <submittedName>
        <fullName evidence="3">CheY-specific phosphatase CheX</fullName>
    </submittedName>
</protein>
<proteinExistence type="predicted"/>
<keyword evidence="4" id="KW-1185">Reference proteome</keyword>
<dbReference type="Gene3D" id="3.40.1550.10">
    <property type="entry name" value="CheC-like"/>
    <property type="match status" value="1"/>
</dbReference>
<organism evidence="3 4">
    <name type="scientific">Silvibacterium bohemicum</name>
    <dbReference type="NCBI Taxonomy" id="1577686"/>
    <lineage>
        <taxon>Bacteria</taxon>
        <taxon>Pseudomonadati</taxon>
        <taxon>Acidobacteriota</taxon>
        <taxon>Terriglobia</taxon>
        <taxon>Terriglobales</taxon>
        <taxon>Acidobacteriaceae</taxon>
        <taxon>Silvibacterium</taxon>
    </lineage>
</organism>
<dbReference type="PANTHER" id="PTHR39452">
    <property type="entry name" value="CHEY-P PHOSPHATASE CHEX"/>
    <property type="match status" value="1"/>
</dbReference>
<dbReference type="InterPro" id="IPR038756">
    <property type="entry name" value="CheX-like"/>
</dbReference>
<keyword evidence="1" id="KW-0145">Chemotaxis</keyword>
<dbReference type="Proteomes" id="UP000538666">
    <property type="component" value="Unassembled WGS sequence"/>
</dbReference>
<name>A0A841K1V6_9BACT</name>
<sequence>MSVQEIDIFGIKKLAAETVSGLIPHAFLTMANVEAVVGEDKRDERKDAARSAGRSVAGVIGWVGALSGTGILECSPEFACTLANLMLGTEATTLTEDALDAVAEMTNIVFGGMKTQLEKHFGAMALSIPTIIYGTDVEMRTSGELITVLPIEIGDQLLRVKLYMNSLEEKRGALGQFWTISCAGR</sequence>
<evidence type="ECO:0000313" key="3">
    <source>
        <dbReference type="EMBL" id="MBB6146577.1"/>
    </source>
</evidence>
<dbReference type="OrthoDB" id="128935at2"/>
<evidence type="ECO:0000256" key="1">
    <source>
        <dbReference type="ARBA" id="ARBA00022500"/>
    </source>
</evidence>
<evidence type="ECO:0000259" key="2">
    <source>
        <dbReference type="Pfam" id="PF13690"/>
    </source>
</evidence>
<dbReference type="Pfam" id="PF13690">
    <property type="entry name" value="CheX"/>
    <property type="match status" value="1"/>
</dbReference>
<comment type="caution">
    <text evidence="3">The sequence shown here is derived from an EMBL/GenBank/DDBJ whole genome shotgun (WGS) entry which is preliminary data.</text>
</comment>
<dbReference type="RefSeq" id="WP_050060388.1">
    <property type="nucleotide sequence ID" value="NZ_JACHEK010000010.1"/>
</dbReference>
<dbReference type="EMBL" id="JACHEK010000010">
    <property type="protein sequence ID" value="MBB6146577.1"/>
    <property type="molecule type" value="Genomic_DNA"/>
</dbReference>
<dbReference type="CDD" id="cd17906">
    <property type="entry name" value="CheX"/>
    <property type="match status" value="1"/>
</dbReference>
<dbReference type="SUPFAM" id="SSF103039">
    <property type="entry name" value="CheC-like"/>
    <property type="match status" value="1"/>
</dbReference>
<gene>
    <name evidence="3" type="ORF">HNQ77_004556</name>
</gene>
<dbReference type="GO" id="GO:0006935">
    <property type="term" value="P:chemotaxis"/>
    <property type="evidence" value="ECO:0007669"/>
    <property type="project" value="UniProtKB-KW"/>
</dbReference>
<dbReference type="InterPro" id="IPR028051">
    <property type="entry name" value="CheX-like_dom"/>
</dbReference>
<reference evidence="3 4" key="1">
    <citation type="submission" date="2020-08" db="EMBL/GenBank/DDBJ databases">
        <title>Genomic Encyclopedia of Type Strains, Phase IV (KMG-IV): sequencing the most valuable type-strain genomes for metagenomic binning, comparative biology and taxonomic classification.</title>
        <authorList>
            <person name="Goeker M."/>
        </authorList>
    </citation>
    <scope>NUCLEOTIDE SEQUENCE [LARGE SCALE GENOMIC DNA]</scope>
    <source>
        <strain evidence="3 4">DSM 103733</strain>
    </source>
</reference>
<dbReference type="InterPro" id="IPR028976">
    <property type="entry name" value="CheC-like_sf"/>
</dbReference>
<accession>A0A841K1V6</accession>
<dbReference type="AlphaFoldDB" id="A0A841K1V6"/>
<dbReference type="PANTHER" id="PTHR39452:SF1">
    <property type="entry name" value="CHEY-P PHOSPHATASE CHEX"/>
    <property type="match status" value="1"/>
</dbReference>